<dbReference type="Pfam" id="PF13717">
    <property type="entry name" value="Zn_ribbon_4"/>
    <property type="match status" value="1"/>
</dbReference>
<dbReference type="KEGG" id="gba:J421_3210"/>
<dbReference type="AlphaFoldDB" id="W0RJZ5"/>
<evidence type="ECO:0000313" key="4">
    <source>
        <dbReference type="Proteomes" id="UP000019151"/>
    </source>
</evidence>
<dbReference type="EMBL" id="CP007128">
    <property type="protein sequence ID" value="AHG90747.1"/>
    <property type="molecule type" value="Genomic_DNA"/>
</dbReference>
<dbReference type="STRING" id="861299.J421_3210"/>
<feature type="compositionally biased region" description="Low complexity" evidence="1">
    <location>
        <begin position="158"/>
        <end position="180"/>
    </location>
</feature>
<organism evidence="3 4">
    <name type="scientific">Gemmatirosa kalamazoonensis</name>
    <dbReference type="NCBI Taxonomy" id="861299"/>
    <lineage>
        <taxon>Bacteria</taxon>
        <taxon>Pseudomonadati</taxon>
        <taxon>Gemmatimonadota</taxon>
        <taxon>Gemmatimonadia</taxon>
        <taxon>Gemmatimonadales</taxon>
        <taxon>Gemmatimonadaceae</taxon>
        <taxon>Gemmatirosa</taxon>
    </lineage>
</organism>
<proteinExistence type="predicted"/>
<dbReference type="RefSeq" id="WP_025412213.1">
    <property type="nucleotide sequence ID" value="NZ_CP007128.1"/>
</dbReference>
<reference evidence="3 4" key="1">
    <citation type="journal article" date="2014" name="Genome Announc.">
        <title>Genome Sequence and Methylome of Soil Bacterium Gemmatirosa kalamazoonensis KBS708T, a Member of the Rarely Cultivated Gemmatimonadetes Phylum.</title>
        <authorList>
            <person name="Debruyn J.M."/>
            <person name="Radosevich M."/>
            <person name="Wommack K.E."/>
            <person name="Polson S.W."/>
            <person name="Hauser L.J."/>
            <person name="Fawaz M.N."/>
            <person name="Korlach J."/>
            <person name="Tsai Y.C."/>
        </authorList>
    </citation>
    <scope>NUCLEOTIDE SEQUENCE [LARGE SCALE GENOMIC DNA]</scope>
    <source>
        <strain evidence="3 4">KBS708</strain>
    </source>
</reference>
<keyword evidence="4" id="KW-1185">Reference proteome</keyword>
<feature type="compositionally biased region" description="Low complexity" evidence="1">
    <location>
        <begin position="84"/>
        <end position="95"/>
    </location>
</feature>
<protein>
    <submittedName>
        <fullName evidence="3">MJ0042 family finger-like protein</fullName>
    </submittedName>
</protein>
<dbReference type="OrthoDB" id="5402300at2"/>
<sequence length="270" mass="28292">MNVTCPDCQSVFRVDPTKVPVGGVRARCSVCGGVIAVGVTRATPPRPAAAIAEQTAPRVPQTAVSEPHAADAQQAPVQPPSAAPAPAEAPRRAPTPAAPTPAVPTPAAPRPAVEPPAAPRDTLWRSPDAVPAARFGAGAPSATPVAPREHDQPRVQRTPTPTASIPATPSPSPAASAGPAIRRPVNPYLSTDPGQKARRLARALVSDLVAYHPQRREEGLRTGALKQLFREEIKKSYEEYVEQVGTELAESTPYFRDALNDVLAGGRKVF</sequence>
<dbReference type="eggNOG" id="ENOG5033WDB">
    <property type="taxonomic scope" value="Bacteria"/>
</dbReference>
<dbReference type="NCBIfam" id="TIGR02098">
    <property type="entry name" value="MJ0042_CXXC"/>
    <property type="match status" value="1"/>
</dbReference>
<evidence type="ECO:0000313" key="3">
    <source>
        <dbReference type="EMBL" id="AHG90747.1"/>
    </source>
</evidence>
<dbReference type="InParanoid" id="W0RJZ5"/>
<feature type="domain" description="Zinc finger/thioredoxin putative" evidence="2">
    <location>
        <begin position="1"/>
        <end position="34"/>
    </location>
</feature>
<name>W0RJZ5_9BACT</name>
<evidence type="ECO:0000259" key="2">
    <source>
        <dbReference type="Pfam" id="PF13717"/>
    </source>
</evidence>
<evidence type="ECO:0000256" key="1">
    <source>
        <dbReference type="SAM" id="MobiDB-lite"/>
    </source>
</evidence>
<dbReference type="HOGENOM" id="CLU_879295_0_0_0"/>
<dbReference type="InterPro" id="IPR011723">
    <property type="entry name" value="Znf/thioredoxin_put"/>
</dbReference>
<accession>W0RJZ5</accession>
<feature type="region of interest" description="Disordered" evidence="1">
    <location>
        <begin position="48"/>
        <end position="194"/>
    </location>
</feature>
<dbReference type="Proteomes" id="UP000019151">
    <property type="component" value="Chromosome"/>
</dbReference>
<feature type="compositionally biased region" description="Pro residues" evidence="1">
    <location>
        <begin position="96"/>
        <end position="118"/>
    </location>
</feature>
<gene>
    <name evidence="3" type="ORF">J421_3210</name>
</gene>